<dbReference type="Proteomes" id="UP001597399">
    <property type="component" value="Unassembled WGS sequence"/>
</dbReference>
<sequence>MNEITFAKNEVVMFMIGGNFSADAGWKHKARYHRGDYELIICVKGPINLLIGNESATLNEHDLLIVPPYTPMKGTVPSSNPIEFYWLHFLLPENHHLHQKVKLEQDRNELTHNADDRPKNLVIQTSYHFQDTRDLLILTHQLLAVDSSGMYSQEQQNLLMTLILIQMANLANKTNFEDKNKTVVNQLKEWIRTNIYRSPTLADIAKETKLNQQYVSRLFKKYVGMSPKHYMIHLKVQTAQALLIRTNLSIKEIGHYSYFSDDKLFMKQFKRISGVTPSSFRSLYQKVYHNNQVIDPVLPIPEEVTQKLDIDRDPGAPKNLKYLNEN</sequence>
<dbReference type="PANTHER" id="PTHR43280:SF2">
    <property type="entry name" value="HTH-TYPE TRANSCRIPTIONAL REGULATOR EXSA"/>
    <property type="match status" value="1"/>
</dbReference>
<proteinExistence type="predicted"/>
<dbReference type="InterPro" id="IPR037923">
    <property type="entry name" value="HTH-like"/>
</dbReference>
<dbReference type="PANTHER" id="PTHR43280">
    <property type="entry name" value="ARAC-FAMILY TRANSCRIPTIONAL REGULATOR"/>
    <property type="match status" value="1"/>
</dbReference>
<dbReference type="PROSITE" id="PS01124">
    <property type="entry name" value="HTH_ARAC_FAMILY_2"/>
    <property type="match status" value="1"/>
</dbReference>
<keyword evidence="2" id="KW-0238">DNA-binding</keyword>
<reference evidence="6" key="1">
    <citation type="journal article" date="2019" name="Int. J. Syst. Evol. Microbiol.">
        <title>The Global Catalogue of Microorganisms (GCM) 10K type strain sequencing project: providing services to taxonomists for standard genome sequencing and annotation.</title>
        <authorList>
            <consortium name="The Broad Institute Genomics Platform"/>
            <consortium name="The Broad Institute Genome Sequencing Center for Infectious Disease"/>
            <person name="Wu L."/>
            <person name="Ma J."/>
        </authorList>
    </citation>
    <scope>NUCLEOTIDE SEQUENCE [LARGE SCALE GENOMIC DNA]</scope>
    <source>
        <strain evidence="6">TISTR 2466</strain>
    </source>
</reference>
<dbReference type="EMBL" id="JBHUMQ010000015">
    <property type="protein sequence ID" value="MFD2693173.1"/>
    <property type="molecule type" value="Genomic_DNA"/>
</dbReference>
<dbReference type="Gene3D" id="1.10.10.60">
    <property type="entry name" value="Homeodomain-like"/>
    <property type="match status" value="2"/>
</dbReference>
<dbReference type="SUPFAM" id="SSF51215">
    <property type="entry name" value="Regulatory protein AraC"/>
    <property type="match status" value="1"/>
</dbReference>
<evidence type="ECO:0000313" key="6">
    <source>
        <dbReference type="Proteomes" id="UP001597399"/>
    </source>
</evidence>
<keyword evidence="6" id="KW-1185">Reference proteome</keyword>
<dbReference type="SUPFAM" id="SSF46689">
    <property type="entry name" value="Homeodomain-like"/>
    <property type="match status" value="2"/>
</dbReference>
<evidence type="ECO:0000313" key="5">
    <source>
        <dbReference type="EMBL" id="MFD2693173.1"/>
    </source>
</evidence>
<keyword evidence="1" id="KW-0805">Transcription regulation</keyword>
<protein>
    <submittedName>
        <fullName evidence="5">AraC family transcriptional regulator</fullName>
    </submittedName>
</protein>
<accession>A0ABW5S1D5</accession>
<gene>
    <name evidence="5" type="ORF">ACFSUE_05955</name>
</gene>
<organism evidence="5 6">
    <name type="scientific">Sporolactobacillus shoreicorticis</name>
    <dbReference type="NCBI Taxonomy" id="1923877"/>
    <lineage>
        <taxon>Bacteria</taxon>
        <taxon>Bacillati</taxon>
        <taxon>Bacillota</taxon>
        <taxon>Bacilli</taxon>
        <taxon>Bacillales</taxon>
        <taxon>Sporolactobacillaceae</taxon>
        <taxon>Sporolactobacillus</taxon>
    </lineage>
</organism>
<dbReference type="InterPro" id="IPR014710">
    <property type="entry name" value="RmlC-like_jellyroll"/>
</dbReference>
<dbReference type="Pfam" id="PF12833">
    <property type="entry name" value="HTH_18"/>
    <property type="match status" value="1"/>
</dbReference>
<dbReference type="Pfam" id="PF02311">
    <property type="entry name" value="AraC_binding"/>
    <property type="match status" value="1"/>
</dbReference>
<feature type="domain" description="HTH araC/xylS-type" evidence="4">
    <location>
        <begin position="185"/>
        <end position="283"/>
    </location>
</feature>
<evidence type="ECO:0000256" key="3">
    <source>
        <dbReference type="ARBA" id="ARBA00023163"/>
    </source>
</evidence>
<evidence type="ECO:0000256" key="2">
    <source>
        <dbReference type="ARBA" id="ARBA00023125"/>
    </source>
</evidence>
<dbReference type="InterPro" id="IPR009057">
    <property type="entry name" value="Homeodomain-like_sf"/>
</dbReference>
<dbReference type="Gene3D" id="2.60.120.10">
    <property type="entry name" value="Jelly Rolls"/>
    <property type="match status" value="1"/>
</dbReference>
<dbReference type="SMART" id="SM00342">
    <property type="entry name" value="HTH_ARAC"/>
    <property type="match status" value="1"/>
</dbReference>
<evidence type="ECO:0000256" key="1">
    <source>
        <dbReference type="ARBA" id="ARBA00023015"/>
    </source>
</evidence>
<dbReference type="RefSeq" id="WP_253058372.1">
    <property type="nucleotide sequence ID" value="NZ_JAMXWM010000002.1"/>
</dbReference>
<dbReference type="InterPro" id="IPR018060">
    <property type="entry name" value="HTH_AraC"/>
</dbReference>
<evidence type="ECO:0000259" key="4">
    <source>
        <dbReference type="PROSITE" id="PS01124"/>
    </source>
</evidence>
<keyword evidence="3" id="KW-0804">Transcription</keyword>
<name>A0ABW5S1D5_9BACL</name>
<dbReference type="InterPro" id="IPR003313">
    <property type="entry name" value="AraC-bd"/>
</dbReference>
<comment type="caution">
    <text evidence="5">The sequence shown here is derived from an EMBL/GenBank/DDBJ whole genome shotgun (WGS) entry which is preliminary data.</text>
</comment>